<dbReference type="PROSITE" id="PS51371">
    <property type="entry name" value="CBS"/>
    <property type="match status" value="2"/>
</dbReference>
<dbReference type="SUPFAM" id="SSF54631">
    <property type="entry name" value="CBS-domain pair"/>
    <property type="match status" value="1"/>
</dbReference>
<dbReference type="Gene3D" id="3.30.1340.30">
    <property type="match status" value="1"/>
</dbReference>
<dbReference type="Gene3D" id="3.10.580.10">
    <property type="entry name" value="CBS-domain"/>
    <property type="match status" value="1"/>
</dbReference>
<dbReference type="CDD" id="cd04586">
    <property type="entry name" value="CBS_pair_BON_assoc"/>
    <property type="match status" value="1"/>
</dbReference>
<gene>
    <name evidence="5" type="ORF">HF526_23895</name>
</gene>
<dbReference type="InterPro" id="IPR000644">
    <property type="entry name" value="CBS_dom"/>
</dbReference>
<accession>A0ABX1SFK0</accession>
<evidence type="ECO:0000313" key="5">
    <source>
        <dbReference type="EMBL" id="NMI00331.1"/>
    </source>
</evidence>
<dbReference type="InterPro" id="IPR046342">
    <property type="entry name" value="CBS_dom_sf"/>
</dbReference>
<evidence type="ECO:0000259" key="3">
    <source>
        <dbReference type="PROSITE" id="PS50914"/>
    </source>
</evidence>
<dbReference type="EMBL" id="JAAXLA010000054">
    <property type="protein sequence ID" value="NMI00331.1"/>
    <property type="molecule type" value="Genomic_DNA"/>
</dbReference>
<dbReference type="PIRSF" id="PIRSF036990">
    <property type="entry name" value="UCP036990_CBS_BON"/>
    <property type="match status" value="1"/>
</dbReference>
<sequence length="223" mass="24659">MRHLTVQDVMTRDVLTARPAMPLKEVARVLSEHRISALPVLDVDDRLVGVVSERDLLAKHSGQPPHTAHWWQPRQAHDEVRRAAGDTAGAVMSSPPVTVEPDAMLARAARLMTEHEVKRLPVVDARGTLVGIVARHDLLAAFLRTDGEIRDEIRTEVFARQLWADPAGVEVTVDEGLVTLTGTVDTRSTAELAERLVRRVDGVIDVVSSLGYRIDDSPTTRRR</sequence>
<feature type="domain" description="CBS" evidence="4">
    <location>
        <begin position="10"/>
        <end position="68"/>
    </location>
</feature>
<proteinExistence type="predicted"/>
<name>A0ABX1SFK0_9PSEU</name>
<dbReference type="InterPro" id="IPR007055">
    <property type="entry name" value="BON_dom"/>
</dbReference>
<dbReference type="SMART" id="SM00116">
    <property type="entry name" value="CBS"/>
    <property type="match status" value="2"/>
</dbReference>
<evidence type="ECO:0000313" key="6">
    <source>
        <dbReference type="Proteomes" id="UP000820669"/>
    </source>
</evidence>
<reference evidence="5 6" key="1">
    <citation type="submission" date="2020-04" db="EMBL/GenBank/DDBJ databases">
        <authorList>
            <person name="Klaysubun C."/>
            <person name="Duangmal K."/>
            <person name="Lipun K."/>
        </authorList>
    </citation>
    <scope>NUCLEOTIDE SEQUENCE [LARGE SCALE GENOMIC DNA]</scope>
    <source>
        <strain evidence="5 6">K10HN5</strain>
    </source>
</reference>
<dbReference type="PANTHER" id="PTHR43080:SF29">
    <property type="entry name" value="OS02G0818000 PROTEIN"/>
    <property type="match status" value="1"/>
</dbReference>
<dbReference type="Pfam" id="PF00571">
    <property type="entry name" value="CBS"/>
    <property type="match status" value="2"/>
</dbReference>
<organism evidence="5 6">
    <name type="scientific">Pseudonocardia acidicola</name>
    <dbReference type="NCBI Taxonomy" id="2724939"/>
    <lineage>
        <taxon>Bacteria</taxon>
        <taxon>Bacillati</taxon>
        <taxon>Actinomycetota</taxon>
        <taxon>Actinomycetes</taxon>
        <taxon>Pseudonocardiales</taxon>
        <taxon>Pseudonocardiaceae</taxon>
        <taxon>Pseudonocardia</taxon>
    </lineage>
</organism>
<evidence type="ECO:0000259" key="4">
    <source>
        <dbReference type="PROSITE" id="PS51371"/>
    </source>
</evidence>
<evidence type="ECO:0000256" key="2">
    <source>
        <dbReference type="PROSITE-ProRule" id="PRU00703"/>
    </source>
</evidence>
<evidence type="ECO:0000256" key="1">
    <source>
        <dbReference type="ARBA" id="ARBA00023122"/>
    </source>
</evidence>
<keyword evidence="6" id="KW-1185">Reference proteome</keyword>
<keyword evidence="1 2" id="KW-0129">CBS domain</keyword>
<dbReference type="Pfam" id="PF04972">
    <property type="entry name" value="BON"/>
    <property type="match status" value="1"/>
</dbReference>
<comment type="caution">
    <text evidence="5">The sequence shown here is derived from an EMBL/GenBank/DDBJ whole genome shotgun (WGS) entry which is preliminary data.</text>
</comment>
<dbReference type="Proteomes" id="UP000820669">
    <property type="component" value="Unassembled WGS sequence"/>
</dbReference>
<feature type="domain" description="BON" evidence="3">
    <location>
        <begin position="145"/>
        <end position="214"/>
    </location>
</feature>
<dbReference type="InterPro" id="IPR051257">
    <property type="entry name" value="Diverse_CBS-Domain"/>
</dbReference>
<protein>
    <submittedName>
        <fullName evidence="5">CBS domain-containing protein</fullName>
    </submittedName>
</protein>
<dbReference type="InterPro" id="IPR017080">
    <property type="entry name" value="UCP036990_CBS_BON"/>
</dbReference>
<dbReference type="RefSeq" id="WP_169383807.1">
    <property type="nucleotide sequence ID" value="NZ_JAAXLA010000054.1"/>
</dbReference>
<feature type="domain" description="CBS" evidence="4">
    <location>
        <begin position="92"/>
        <end position="152"/>
    </location>
</feature>
<dbReference type="PANTHER" id="PTHR43080">
    <property type="entry name" value="CBS DOMAIN-CONTAINING PROTEIN CBSX3, MITOCHONDRIAL"/>
    <property type="match status" value="1"/>
</dbReference>
<dbReference type="PROSITE" id="PS50914">
    <property type="entry name" value="BON"/>
    <property type="match status" value="1"/>
</dbReference>